<organism evidence="10 11">
    <name type="scientific">Lacrimispora xylanisolvens</name>
    <dbReference type="NCBI Taxonomy" id="384636"/>
    <lineage>
        <taxon>Bacteria</taxon>
        <taxon>Bacillati</taxon>
        <taxon>Bacillota</taxon>
        <taxon>Clostridia</taxon>
        <taxon>Lachnospirales</taxon>
        <taxon>Lachnospiraceae</taxon>
        <taxon>Lacrimispora</taxon>
    </lineage>
</organism>
<gene>
    <name evidence="10" type="ORF">BXY41_104392</name>
</gene>
<dbReference type="FunFam" id="3.40.50.300:FF:000127">
    <property type="entry name" value="Ribose import ATP-binding protein RbsA"/>
    <property type="match status" value="1"/>
</dbReference>
<dbReference type="InterPro" id="IPR017871">
    <property type="entry name" value="ABC_transporter-like_CS"/>
</dbReference>
<evidence type="ECO:0000256" key="4">
    <source>
        <dbReference type="ARBA" id="ARBA00022737"/>
    </source>
</evidence>
<name>A0A2S6HUR9_9FIRM</name>
<dbReference type="PROSITE" id="PS50893">
    <property type="entry name" value="ABC_TRANSPORTER_2"/>
    <property type="match status" value="2"/>
</dbReference>
<evidence type="ECO:0000256" key="3">
    <source>
        <dbReference type="ARBA" id="ARBA00022475"/>
    </source>
</evidence>
<dbReference type="EMBL" id="PTJA01000004">
    <property type="protein sequence ID" value="PPK81589.1"/>
    <property type="molecule type" value="Genomic_DNA"/>
</dbReference>
<dbReference type="PANTHER" id="PTHR43790">
    <property type="entry name" value="CARBOHYDRATE TRANSPORT ATP-BINDING PROTEIN MG119-RELATED"/>
    <property type="match status" value="1"/>
</dbReference>
<protein>
    <submittedName>
        <fullName evidence="10">Nucleoside ABC transporter ATP-binding protein</fullName>
    </submittedName>
</protein>
<dbReference type="AlphaFoldDB" id="A0A2S6HUR9"/>
<evidence type="ECO:0000259" key="9">
    <source>
        <dbReference type="PROSITE" id="PS50893"/>
    </source>
</evidence>
<reference evidence="10 11" key="1">
    <citation type="submission" date="2018-02" db="EMBL/GenBank/DDBJ databases">
        <title>Genomic Encyclopedia of Archaeal and Bacterial Type Strains, Phase II (KMG-II): from individual species to whole genera.</title>
        <authorList>
            <person name="Goeker M."/>
        </authorList>
    </citation>
    <scope>NUCLEOTIDE SEQUENCE [LARGE SCALE GENOMIC DNA]</scope>
    <source>
        <strain evidence="10 11">DSM 3808</strain>
    </source>
</reference>
<evidence type="ECO:0000256" key="2">
    <source>
        <dbReference type="ARBA" id="ARBA00022448"/>
    </source>
</evidence>
<sequence>MPFDSPVSKDLVSYGIFFLLYNFINRVPGPIDRYRSKGDFMDYIIEMLHITKEFPGIIANDDITLQLKKGEIHALLGENGAGKSTLMSVLFGLYQPEKGSIRVRGNEEKITGPLDANALGIGMVHQHFKLVENFTVLQNIVLGMETTRRGFLKMDDARKKVMELSEKYKLFVDPDALISDITVGMQQRVEFLKMLYRDNEIMIFDEPTAVLTPQEIDELMQIMRDLVKEGKSILFITHKLNEIKAVADRCSVLRRGKYIGTVDVADTTREEMSEMMVGRKVNLTISKKASEPGEVVLEVKDLSVEAKREGQTKKLVHDVSFQVRRGEIVCIAGIDGNGQTELVHAITGISDPSSGTVTINGEDMTKKSIRYKNTHGLSHIPEDRHKHGLVLEYNLAYNLVLQQYFDKEFQSGTFLKNDQIYDYAQKLIENYDIRSSEGAFTTTRSMSGGNQQKAIVAREISKGPDILLAVQPTRGLDVGAIEYIHNQLVKQRDAGAAILLVSLELDEVMNLSDRILVMFEGGIVADLDPENITVQELGLYMAGAKKEGGTL</sequence>
<dbReference type="GO" id="GO:0005524">
    <property type="term" value="F:ATP binding"/>
    <property type="evidence" value="ECO:0007669"/>
    <property type="project" value="UniProtKB-KW"/>
</dbReference>
<comment type="caution">
    <text evidence="10">The sequence shown here is derived from an EMBL/GenBank/DDBJ whole genome shotgun (WGS) entry which is preliminary data.</text>
</comment>
<dbReference type="InterPro" id="IPR027417">
    <property type="entry name" value="P-loop_NTPase"/>
</dbReference>
<dbReference type="PROSITE" id="PS00211">
    <property type="entry name" value="ABC_TRANSPORTER_1"/>
    <property type="match status" value="1"/>
</dbReference>
<evidence type="ECO:0000313" key="10">
    <source>
        <dbReference type="EMBL" id="PPK81589.1"/>
    </source>
</evidence>
<dbReference type="CDD" id="cd03216">
    <property type="entry name" value="ABC_Carb_Monos_I"/>
    <property type="match status" value="1"/>
</dbReference>
<dbReference type="PANTHER" id="PTHR43790:SF4">
    <property type="entry name" value="GUANOSINE IMPORT ATP-BINDING PROTEIN NUPO"/>
    <property type="match status" value="1"/>
</dbReference>
<keyword evidence="2" id="KW-0813">Transport</keyword>
<evidence type="ECO:0000256" key="1">
    <source>
        <dbReference type="ARBA" id="ARBA00004202"/>
    </source>
</evidence>
<proteinExistence type="predicted"/>
<dbReference type="InterPro" id="IPR003593">
    <property type="entry name" value="AAA+_ATPase"/>
</dbReference>
<dbReference type="SMART" id="SM00382">
    <property type="entry name" value="AAA"/>
    <property type="match status" value="2"/>
</dbReference>
<dbReference type="CDD" id="cd03215">
    <property type="entry name" value="ABC_Carb_Monos_II"/>
    <property type="match status" value="1"/>
</dbReference>
<dbReference type="Pfam" id="PF00005">
    <property type="entry name" value="ABC_tran"/>
    <property type="match status" value="2"/>
</dbReference>
<keyword evidence="3" id="KW-1003">Cell membrane</keyword>
<feature type="domain" description="ABC transporter" evidence="9">
    <location>
        <begin position="297"/>
        <end position="545"/>
    </location>
</feature>
<dbReference type="InterPro" id="IPR050107">
    <property type="entry name" value="ABC_carbohydrate_import_ATPase"/>
</dbReference>
<dbReference type="Gene3D" id="3.40.50.300">
    <property type="entry name" value="P-loop containing nucleotide triphosphate hydrolases"/>
    <property type="match status" value="2"/>
</dbReference>
<dbReference type="SUPFAM" id="SSF52540">
    <property type="entry name" value="P-loop containing nucleoside triphosphate hydrolases"/>
    <property type="match status" value="2"/>
</dbReference>
<evidence type="ECO:0000256" key="7">
    <source>
        <dbReference type="ARBA" id="ARBA00022967"/>
    </source>
</evidence>
<evidence type="ECO:0000256" key="6">
    <source>
        <dbReference type="ARBA" id="ARBA00022840"/>
    </source>
</evidence>
<comment type="subcellular location">
    <subcellularLocation>
        <location evidence="1">Cell membrane</location>
        <topology evidence="1">Peripheral membrane protein</topology>
    </subcellularLocation>
</comment>
<keyword evidence="11" id="KW-1185">Reference proteome</keyword>
<keyword evidence="8" id="KW-0472">Membrane</keyword>
<feature type="domain" description="ABC transporter" evidence="9">
    <location>
        <begin position="45"/>
        <end position="280"/>
    </location>
</feature>
<keyword evidence="6 10" id="KW-0067">ATP-binding</keyword>
<dbReference type="Proteomes" id="UP000237749">
    <property type="component" value="Unassembled WGS sequence"/>
</dbReference>
<dbReference type="InterPro" id="IPR003439">
    <property type="entry name" value="ABC_transporter-like_ATP-bd"/>
</dbReference>
<dbReference type="GO" id="GO:0005886">
    <property type="term" value="C:plasma membrane"/>
    <property type="evidence" value="ECO:0007669"/>
    <property type="project" value="UniProtKB-SubCell"/>
</dbReference>
<keyword evidence="5" id="KW-0547">Nucleotide-binding</keyword>
<dbReference type="GO" id="GO:0016887">
    <property type="term" value="F:ATP hydrolysis activity"/>
    <property type="evidence" value="ECO:0007669"/>
    <property type="project" value="InterPro"/>
</dbReference>
<evidence type="ECO:0000313" key="11">
    <source>
        <dbReference type="Proteomes" id="UP000237749"/>
    </source>
</evidence>
<keyword evidence="7" id="KW-1278">Translocase</keyword>
<keyword evidence="4" id="KW-0677">Repeat</keyword>
<accession>A0A2S6HUR9</accession>
<evidence type="ECO:0000256" key="8">
    <source>
        <dbReference type="ARBA" id="ARBA00023136"/>
    </source>
</evidence>
<evidence type="ECO:0000256" key="5">
    <source>
        <dbReference type="ARBA" id="ARBA00022741"/>
    </source>
</evidence>